<dbReference type="Proteomes" id="UP000321523">
    <property type="component" value="Unassembled WGS sequence"/>
</dbReference>
<evidence type="ECO:0000313" key="2">
    <source>
        <dbReference type="EMBL" id="GEO39440.1"/>
    </source>
</evidence>
<sequence length="272" mass="28154">MRIHFLASTALVLLASTAALAGENDAYVLQVGNHDKVNQTQEGFDDTAVAIQAGNRNRATQHQLAGSAGNVALSLQTGRLNTVKQTQGAEGVAVDTFRPADRSSPVKTRSTFDIASVSSAAVAVQDGARNMATQTQIGAYNLAASVQVGKDNYVLQTQGTIGETTTPYTNADGRGTVRSDAPEYSVGSFAGVLQVGDWHGATQEQSGIGHTATVLQVGSDDGSYQTQTGFGQEALSIQIGAANRSTQTQSGLVNTGAVVQAGVGNYAYQTQK</sequence>
<dbReference type="RefSeq" id="WP_044427847.1">
    <property type="nucleotide sequence ID" value="NZ_BJYZ01000016.1"/>
</dbReference>
<keyword evidence="1" id="KW-0732">Signal</keyword>
<proteinExistence type="predicted"/>
<dbReference type="EMBL" id="BJYZ01000016">
    <property type="protein sequence ID" value="GEO39440.1"/>
    <property type="molecule type" value="Genomic_DNA"/>
</dbReference>
<reference evidence="2 3" key="1">
    <citation type="submission" date="2019-07" db="EMBL/GenBank/DDBJ databases">
        <title>Whole genome shotgun sequence of Skermanella aerolata NBRC 106429.</title>
        <authorList>
            <person name="Hosoyama A."/>
            <person name="Uohara A."/>
            <person name="Ohji S."/>
            <person name="Ichikawa N."/>
        </authorList>
    </citation>
    <scope>NUCLEOTIDE SEQUENCE [LARGE SCALE GENOMIC DNA]</scope>
    <source>
        <strain evidence="2 3">NBRC 106429</strain>
    </source>
</reference>
<feature type="chain" id="PRO_5022039736" description="Curlin" evidence="1">
    <location>
        <begin position="22"/>
        <end position="272"/>
    </location>
</feature>
<evidence type="ECO:0000313" key="3">
    <source>
        <dbReference type="Proteomes" id="UP000321523"/>
    </source>
</evidence>
<accession>A0A512DTA1</accession>
<feature type="signal peptide" evidence="1">
    <location>
        <begin position="1"/>
        <end position="21"/>
    </location>
</feature>
<dbReference type="OrthoDB" id="7545479at2"/>
<evidence type="ECO:0000256" key="1">
    <source>
        <dbReference type="SAM" id="SignalP"/>
    </source>
</evidence>
<comment type="caution">
    <text evidence="2">The sequence shown here is derived from an EMBL/GenBank/DDBJ whole genome shotgun (WGS) entry which is preliminary data.</text>
</comment>
<name>A0A512DTA1_9PROT</name>
<protein>
    <recommendedName>
        <fullName evidence="4">Curlin</fullName>
    </recommendedName>
</protein>
<evidence type="ECO:0008006" key="4">
    <source>
        <dbReference type="Google" id="ProtNLM"/>
    </source>
</evidence>
<keyword evidence="3" id="KW-1185">Reference proteome</keyword>
<gene>
    <name evidence="2" type="ORF">SAE02_35880</name>
</gene>
<dbReference type="AlphaFoldDB" id="A0A512DTA1"/>
<organism evidence="2 3">
    <name type="scientific">Skermanella aerolata</name>
    <dbReference type="NCBI Taxonomy" id="393310"/>
    <lineage>
        <taxon>Bacteria</taxon>
        <taxon>Pseudomonadati</taxon>
        <taxon>Pseudomonadota</taxon>
        <taxon>Alphaproteobacteria</taxon>
        <taxon>Rhodospirillales</taxon>
        <taxon>Azospirillaceae</taxon>
        <taxon>Skermanella</taxon>
    </lineage>
</organism>